<dbReference type="GeneID" id="85195943"/>
<keyword evidence="1" id="KW-0812">Transmembrane</keyword>
<dbReference type="RefSeq" id="WP_316557204.1">
    <property type="nucleotide sequence ID" value="NZ_CP131059.1"/>
</dbReference>
<dbReference type="Proteomes" id="UP001302978">
    <property type="component" value="Chromosome"/>
</dbReference>
<reference evidence="2 3" key="1">
    <citation type="submission" date="2023-07" db="EMBL/GenBank/DDBJ databases">
        <title>Closed genoem sequence of Methanomicrococcus sp. Hf6.</title>
        <authorList>
            <person name="Poehlein A."/>
            <person name="Protasov E."/>
            <person name="Platt K."/>
            <person name="Reeh H."/>
            <person name="Daniel R."/>
            <person name="Brune A."/>
        </authorList>
    </citation>
    <scope>NUCLEOTIDE SEQUENCE [LARGE SCALE GENOMIC DNA]</scope>
    <source>
        <strain evidence="2 3">Hf6</strain>
    </source>
</reference>
<dbReference type="EMBL" id="CP131059">
    <property type="protein sequence ID" value="WNY24028.1"/>
    <property type="molecule type" value="Genomic_DNA"/>
</dbReference>
<proteinExistence type="predicted"/>
<keyword evidence="3" id="KW-1185">Reference proteome</keyword>
<keyword evidence="1" id="KW-0472">Membrane</keyword>
<evidence type="ECO:0000313" key="2">
    <source>
        <dbReference type="EMBL" id="WNY24028.1"/>
    </source>
</evidence>
<evidence type="ECO:0000313" key="3">
    <source>
        <dbReference type="Proteomes" id="UP001302978"/>
    </source>
</evidence>
<organism evidence="2 3">
    <name type="scientific">Methanimicrococcus hongohii</name>
    <dbReference type="NCBI Taxonomy" id="3028295"/>
    <lineage>
        <taxon>Archaea</taxon>
        <taxon>Methanobacteriati</taxon>
        <taxon>Methanobacteriota</taxon>
        <taxon>Stenosarchaea group</taxon>
        <taxon>Methanomicrobia</taxon>
        <taxon>Methanosarcinales</taxon>
        <taxon>Methanosarcinaceae</taxon>
        <taxon>Methanimicrococcus</taxon>
    </lineage>
</organism>
<protein>
    <recommendedName>
        <fullName evidence="4">DUF4825 domain-containing protein</fullName>
    </recommendedName>
</protein>
<dbReference type="KEGG" id="mehf:MmiHf6_13530"/>
<evidence type="ECO:0000256" key="1">
    <source>
        <dbReference type="SAM" id="Phobius"/>
    </source>
</evidence>
<dbReference type="AlphaFoldDB" id="A0AA96V1B5"/>
<evidence type="ECO:0008006" key="4">
    <source>
        <dbReference type="Google" id="ProtNLM"/>
    </source>
</evidence>
<name>A0AA96V1B5_9EURY</name>
<sequence length="168" mass="19673">MNLSKNQKILLAVIGIVLILFVVFNAVWLMNYKSYDRFERDDYTRPFGSSYVLSKDGFHYNIKYPDYLQFSGNLGITNEADTLSMIIWPQAFKSNEYEVGIIIYDAGSEYSFYLYLDSDLNMNHDKMNLTEESSDIAEKLLEERRDEIEEMYSLAENEWNLSSDTKIV</sequence>
<accession>A0AA96V1B5</accession>
<keyword evidence="1" id="KW-1133">Transmembrane helix</keyword>
<gene>
    <name evidence="2" type="ORF">MmiHf6_13530</name>
</gene>
<feature type="transmembrane region" description="Helical" evidence="1">
    <location>
        <begin position="9"/>
        <end position="30"/>
    </location>
</feature>